<dbReference type="Gene3D" id="2.60.200.40">
    <property type="match status" value="1"/>
</dbReference>
<name>A0AAV2IJE0_LYMST</name>
<reference evidence="2 3" key="1">
    <citation type="submission" date="2024-04" db="EMBL/GenBank/DDBJ databases">
        <authorList>
            <consortium name="Genoscope - CEA"/>
            <person name="William W."/>
        </authorList>
    </citation>
    <scope>NUCLEOTIDE SEQUENCE [LARGE SCALE GENOMIC DNA]</scope>
</reference>
<dbReference type="GO" id="GO:0016020">
    <property type="term" value="C:membrane"/>
    <property type="evidence" value="ECO:0007669"/>
    <property type="project" value="GOC"/>
</dbReference>
<evidence type="ECO:0000259" key="1">
    <source>
        <dbReference type="PROSITE" id="PS50146"/>
    </source>
</evidence>
<dbReference type="SUPFAM" id="SSF111331">
    <property type="entry name" value="NAD kinase/diacylglycerol kinase-like"/>
    <property type="match status" value="1"/>
</dbReference>
<keyword evidence="3" id="KW-1185">Reference proteome</keyword>
<organism evidence="2 3">
    <name type="scientific">Lymnaea stagnalis</name>
    <name type="common">Great pond snail</name>
    <name type="synonym">Helix stagnalis</name>
    <dbReference type="NCBI Taxonomy" id="6523"/>
    <lineage>
        <taxon>Eukaryota</taxon>
        <taxon>Metazoa</taxon>
        <taxon>Spiralia</taxon>
        <taxon>Lophotrochozoa</taxon>
        <taxon>Mollusca</taxon>
        <taxon>Gastropoda</taxon>
        <taxon>Heterobranchia</taxon>
        <taxon>Euthyneura</taxon>
        <taxon>Panpulmonata</taxon>
        <taxon>Hygrophila</taxon>
        <taxon>Lymnaeoidea</taxon>
        <taxon>Lymnaeidae</taxon>
        <taxon>Lymnaea</taxon>
    </lineage>
</organism>
<dbReference type="AlphaFoldDB" id="A0AAV2IJE0"/>
<proteinExistence type="predicted"/>
<dbReference type="InterPro" id="IPR001206">
    <property type="entry name" value="Diacylglycerol_kinase_cat_dom"/>
</dbReference>
<dbReference type="PROSITE" id="PS50146">
    <property type="entry name" value="DAGK"/>
    <property type="match status" value="1"/>
</dbReference>
<comment type="caution">
    <text evidence="2">The sequence shown here is derived from an EMBL/GenBank/DDBJ whole genome shotgun (WGS) entry which is preliminary data.</text>
</comment>
<dbReference type="InterPro" id="IPR050187">
    <property type="entry name" value="Lipid_Phosphate_FormReg"/>
</dbReference>
<dbReference type="GO" id="GO:0006672">
    <property type="term" value="P:ceramide metabolic process"/>
    <property type="evidence" value="ECO:0007669"/>
    <property type="project" value="TreeGrafter"/>
</dbReference>
<protein>
    <recommendedName>
        <fullName evidence="1">DAGKc domain-containing protein</fullName>
    </recommendedName>
</protein>
<evidence type="ECO:0000313" key="3">
    <source>
        <dbReference type="Proteomes" id="UP001497497"/>
    </source>
</evidence>
<dbReference type="Pfam" id="PF00781">
    <property type="entry name" value="DAGK_cat"/>
    <property type="match status" value="1"/>
</dbReference>
<dbReference type="Proteomes" id="UP001497497">
    <property type="component" value="Unassembled WGS sequence"/>
</dbReference>
<dbReference type="GO" id="GO:0001729">
    <property type="term" value="F:ceramide kinase activity"/>
    <property type="evidence" value="ECO:0007669"/>
    <property type="project" value="TreeGrafter"/>
</dbReference>
<sequence>MEGSFMKHGRQCDVTITKTHLKCSLKNNIGPNVQLEVSLSDVLAVQTQSRENSNINSVVVHYAGNKKDKVLTWEKLVLAGEPELCKEVNNVFSYAFADRHRPKHYLVLINPRSGKKTARRIFHKKVAPLFRACGTTFKVYETTGPNDAKTAFQDVDFSTLDGVLVVGGDGFYSEVVTALVLRQQQANGIDADDPEATLTPLTFPVGIIPGGSGNYVTKYLHGSTDPVTAAIKIVLGKTTPTNIVSLHQGSKLQAYAGLLLGFGLFGDMMYMCEKYRWMGNVRYKIFPVKCIFSRRLINAEVEYLKESTGQWHKANGSFYSVETGVVDLADKETKLVPVFGDSALNLHLVTECPLGDHIKQLTKVADWVSGAYDFNFVQTERVLRYRVSLASLPTVKLAGGEEVLADHYYVNLDGEAILIDKPSFDVRLHTGIFQIFGEMQL</sequence>
<dbReference type="SMART" id="SM00046">
    <property type="entry name" value="DAGKc"/>
    <property type="match status" value="1"/>
</dbReference>
<dbReference type="Gene3D" id="3.40.50.10330">
    <property type="entry name" value="Probable inorganic polyphosphate/atp-NAD kinase, domain 1"/>
    <property type="match status" value="1"/>
</dbReference>
<dbReference type="PANTHER" id="PTHR12358:SF111">
    <property type="entry name" value="CERAMIDE KINASE, ISOFORM A"/>
    <property type="match status" value="1"/>
</dbReference>
<dbReference type="InterPro" id="IPR016064">
    <property type="entry name" value="NAD/diacylglycerol_kinase_sf"/>
</dbReference>
<dbReference type="InterPro" id="IPR017438">
    <property type="entry name" value="ATP-NAD_kinase_N"/>
</dbReference>
<accession>A0AAV2IJE0</accession>
<dbReference type="PANTHER" id="PTHR12358">
    <property type="entry name" value="SPHINGOSINE KINASE"/>
    <property type="match status" value="1"/>
</dbReference>
<evidence type="ECO:0000313" key="2">
    <source>
        <dbReference type="EMBL" id="CAL1547194.1"/>
    </source>
</evidence>
<gene>
    <name evidence="2" type="ORF">GSLYS_00020519001</name>
</gene>
<feature type="domain" description="DAGKc" evidence="1">
    <location>
        <begin position="100"/>
        <end position="250"/>
    </location>
</feature>
<dbReference type="EMBL" id="CAXITT010000915">
    <property type="protein sequence ID" value="CAL1547194.1"/>
    <property type="molecule type" value="Genomic_DNA"/>
</dbReference>